<dbReference type="InterPro" id="IPR035965">
    <property type="entry name" value="PAS-like_dom_sf"/>
</dbReference>
<accession>A0A6G8PV29</accession>
<dbReference type="InterPro" id="IPR013767">
    <property type="entry name" value="PAS_fold"/>
</dbReference>
<proteinExistence type="predicted"/>
<evidence type="ECO:0000256" key="2">
    <source>
        <dbReference type="SAM" id="MobiDB-lite"/>
    </source>
</evidence>
<dbReference type="SMART" id="SM00065">
    <property type="entry name" value="GAF"/>
    <property type="match status" value="1"/>
</dbReference>
<dbReference type="InterPro" id="IPR000014">
    <property type="entry name" value="PAS"/>
</dbReference>
<dbReference type="PROSITE" id="PS50112">
    <property type="entry name" value="PAS"/>
    <property type="match status" value="4"/>
</dbReference>
<dbReference type="Pfam" id="PF13426">
    <property type="entry name" value="PAS_9"/>
    <property type="match status" value="2"/>
</dbReference>
<dbReference type="InterPro" id="IPR001610">
    <property type="entry name" value="PAC"/>
</dbReference>
<feature type="domain" description="PAC" evidence="5">
    <location>
        <begin position="258"/>
        <end position="310"/>
    </location>
</feature>
<evidence type="ECO:0000259" key="5">
    <source>
        <dbReference type="PROSITE" id="PS50113"/>
    </source>
</evidence>
<dbReference type="PROSITE" id="PS50113">
    <property type="entry name" value="PAC"/>
    <property type="match status" value="4"/>
</dbReference>
<keyword evidence="1" id="KW-0418">Kinase</keyword>
<dbReference type="SUPFAM" id="SSF55785">
    <property type="entry name" value="PYP-like sensor domain (PAS domain)"/>
    <property type="match status" value="4"/>
</dbReference>
<dbReference type="FunFam" id="3.30.450.40:FF:000035">
    <property type="entry name" value="PAS sensor protein"/>
    <property type="match status" value="1"/>
</dbReference>
<name>A0A6G8PV29_9ACTN</name>
<dbReference type="Pfam" id="PF00989">
    <property type="entry name" value="PAS"/>
    <property type="match status" value="1"/>
</dbReference>
<dbReference type="Pfam" id="PF08448">
    <property type="entry name" value="PAS_4"/>
    <property type="match status" value="1"/>
</dbReference>
<dbReference type="InterPro" id="IPR000700">
    <property type="entry name" value="PAS-assoc_C"/>
</dbReference>
<dbReference type="InterPro" id="IPR011712">
    <property type="entry name" value="Sig_transdc_His_kin_sub3_dim/P"/>
</dbReference>
<dbReference type="NCBIfam" id="TIGR00229">
    <property type="entry name" value="sensory_box"/>
    <property type="match status" value="4"/>
</dbReference>
<dbReference type="PANTHER" id="PTHR44757:SF2">
    <property type="entry name" value="BIOFILM ARCHITECTURE MAINTENANCE PROTEIN MBAA"/>
    <property type="match status" value="1"/>
</dbReference>
<dbReference type="PROSITE" id="PS50109">
    <property type="entry name" value="HIS_KIN"/>
    <property type="match status" value="1"/>
</dbReference>
<evidence type="ECO:0000256" key="1">
    <source>
        <dbReference type="ARBA" id="ARBA00022777"/>
    </source>
</evidence>
<dbReference type="Gene3D" id="3.30.450.20">
    <property type="entry name" value="PAS domain"/>
    <property type="match status" value="4"/>
</dbReference>
<keyword evidence="1" id="KW-0808">Transferase</keyword>
<dbReference type="InterPro" id="IPR036890">
    <property type="entry name" value="HATPase_C_sf"/>
</dbReference>
<dbReference type="SUPFAM" id="SSF55781">
    <property type="entry name" value="GAF domain-like"/>
    <property type="match status" value="1"/>
</dbReference>
<dbReference type="Proteomes" id="UP000502706">
    <property type="component" value="Chromosome"/>
</dbReference>
<dbReference type="Gene3D" id="3.30.565.10">
    <property type="entry name" value="Histidine kinase-like ATPase, C-terminal domain"/>
    <property type="match status" value="1"/>
</dbReference>
<dbReference type="Pfam" id="PF07730">
    <property type="entry name" value="HisKA_3"/>
    <property type="match status" value="1"/>
</dbReference>
<dbReference type="SUPFAM" id="SSF55874">
    <property type="entry name" value="ATPase domain of HSP90 chaperone/DNA topoisomerase II/histidine kinase"/>
    <property type="match status" value="1"/>
</dbReference>
<feature type="region of interest" description="Disordered" evidence="2">
    <location>
        <begin position="939"/>
        <end position="962"/>
    </location>
</feature>
<feature type="domain" description="PAC" evidence="5">
    <location>
        <begin position="581"/>
        <end position="634"/>
    </location>
</feature>
<dbReference type="GO" id="GO:0016020">
    <property type="term" value="C:membrane"/>
    <property type="evidence" value="ECO:0007669"/>
    <property type="project" value="InterPro"/>
</dbReference>
<dbReference type="AlphaFoldDB" id="A0A6G8PV29"/>
<keyword evidence="7" id="KW-1185">Reference proteome</keyword>
<feature type="compositionally biased region" description="Polar residues" evidence="2">
    <location>
        <begin position="944"/>
        <end position="962"/>
    </location>
</feature>
<dbReference type="SMART" id="SM00086">
    <property type="entry name" value="PAC"/>
    <property type="match status" value="4"/>
</dbReference>
<feature type="region of interest" description="Disordered" evidence="2">
    <location>
        <begin position="1"/>
        <end position="31"/>
    </location>
</feature>
<dbReference type="CDD" id="cd00130">
    <property type="entry name" value="PAS"/>
    <property type="match status" value="4"/>
</dbReference>
<evidence type="ECO:0000313" key="6">
    <source>
        <dbReference type="EMBL" id="QIN78043.1"/>
    </source>
</evidence>
<dbReference type="GO" id="GO:0046983">
    <property type="term" value="F:protein dimerization activity"/>
    <property type="evidence" value="ECO:0007669"/>
    <property type="project" value="InterPro"/>
</dbReference>
<dbReference type="KEGG" id="rmar:GBA65_05390"/>
<sequence>MARHEGHPRKGAWRKLGTLSGPSRSDEPATLCESRFEGAVVGVRRSRRSEEPFRESEERFRLLVEAATDYAIFMLDLDGRVASWDEGARRLFGYTDEEILGEPGSALFTPEDVRSGVPERQLEKAAEEGRAEDERWYLRKDGSRVWASGFVRPIRDESGDLRGFAKVARDITHRKETEDKLRESEERFRATFEQAAVGVAHVSTDGRLLRVNHKLCEIFGYAWEEMLRLGMEDLAAPEDQEADLQQARRVLAGEIESYSLEKRYLRKDGAVIWANLAVSLVRDPSGGPQYFIGAVEDITERKRIEEAQRFLAEAGDVLSSSLDYRETLSSVARLAVSSLADWCTVDVLTEEGSLERLAVEHPDPEKVELAYKLQERYPPEPDAPRGVRLVLRTGEPDMMPEIPQRLIEEAARDEEHREILRKLGLRSYIVAPLVARGRTLGAISLVSAESGRRYGEADLRLARELARRAAIAVDNAWLYEQAQREIAERAWAQEELRGSREQLEVILKGVADGIIAQDASGGIFYANEAAARMSGYPSVRPFVEAPADERLGKFELLDAEGSPFPLERLPGRRALQGEEGAEEVLRFRAVETGEERWASVSATPVFDADGRVHMSVSIMRDITERRRAEQERARLAAIVESSDDAIIGKTLEGTITSWNGSAQRIYGYSAEEAVGRPITMLVPPELPDEIPGILEKIRRGEKVEHFETVRVARDGRRLDISLSVSPIRNSAGDVVGASTIARDITERKRTETALREVRETERQRIARDLHDGVLQDLSYAAIALEVTKLNAQGTALESELQEEVDTLRSASQDLRAAVYDLRLADELDQPLPRLLESLVDRNRAMARDQEIRVEVEEGFPATPLGDAAAELSRIVQEALTNARRHSAARNVLVTLKVEGEELIVEVADDGRGFGPGASVGVGSRSMRERAASLGGELRVLSEPGNGTTVQLRTPMPGSSSRK</sequence>
<feature type="domain" description="PAS" evidence="4">
    <location>
        <begin position="56"/>
        <end position="129"/>
    </location>
</feature>
<feature type="domain" description="PAC" evidence="5">
    <location>
        <begin position="704"/>
        <end position="756"/>
    </location>
</feature>
<dbReference type="SMART" id="SM00387">
    <property type="entry name" value="HATPase_c"/>
    <property type="match status" value="1"/>
</dbReference>
<feature type="domain" description="PAC" evidence="5">
    <location>
        <begin position="131"/>
        <end position="183"/>
    </location>
</feature>
<feature type="domain" description="Histidine kinase" evidence="3">
    <location>
        <begin position="772"/>
        <end position="957"/>
    </location>
</feature>
<dbReference type="InterPro" id="IPR003018">
    <property type="entry name" value="GAF"/>
</dbReference>
<protein>
    <submittedName>
        <fullName evidence="6">PAS domain S-box protein</fullName>
    </submittedName>
</protein>
<dbReference type="PANTHER" id="PTHR44757">
    <property type="entry name" value="DIGUANYLATE CYCLASE DGCP"/>
    <property type="match status" value="1"/>
</dbReference>
<dbReference type="InterPro" id="IPR005467">
    <property type="entry name" value="His_kinase_dom"/>
</dbReference>
<feature type="domain" description="PAS" evidence="4">
    <location>
        <begin position="631"/>
        <end position="701"/>
    </location>
</feature>
<dbReference type="GO" id="GO:0000155">
    <property type="term" value="F:phosphorelay sensor kinase activity"/>
    <property type="evidence" value="ECO:0007669"/>
    <property type="project" value="InterPro"/>
</dbReference>
<dbReference type="Pfam" id="PF01590">
    <property type="entry name" value="GAF"/>
    <property type="match status" value="1"/>
</dbReference>
<dbReference type="GO" id="GO:0006355">
    <property type="term" value="P:regulation of DNA-templated transcription"/>
    <property type="evidence" value="ECO:0007669"/>
    <property type="project" value="InterPro"/>
</dbReference>
<dbReference type="InterPro" id="IPR013656">
    <property type="entry name" value="PAS_4"/>
</dbReference>
<evidence type="ECO:0000259" key="3">
    <source>
        <dbReference type="PROSITE" id="PS50109"/>
    </source>
</evidence>
<feature type="compositionally biased region" description="Basic residues" evidence="2">
    <location>
        <begin position="1"/>
        <end position="13"/>
    </location>
</feature>
<dbReference type="InterPro" id="IPR052155">
    <property type="entry name" value="Biofilm_reg_signaling"/>
</dbReference>
<feature type="domain" description="PAS" evidence="4">
    <location>
        <begin position="499"/>
        <end position="536"/>
    </location>
</feature>
<dbReference type="InterPro" id="IPR003594">
    <property type="entry name" value="HATPase_dom"/>
</dbReference>
<evidence type="ECO:0000259" key="4">
    <source>
        <dbReference type="PROSITE" id="PS50112"/>
    </source>
</evidence>
<dbReference type="EMBL" id="CP045121">
    <property type="protein sequence ID" value="QIN78043.1"/>
    <property type="molecule type" value="Genomic_DNA"/>
</dbReference>
<dbReference type="Pfam" id="PF02518">
    <property type="entry name" value="HATPase_c"/>
    <property type="match status" value="1"/>
</dbReference>
<evidence type="ECO:0000313" key="7">
    <source>
        <dbReference type="Proteomes" id="UP000502706"/>
    </source>
</evidence>
<reference evidence="6 7" key="1">
    <citation type="submission" date="2019-10" db="EMBL/GenBank/DDBJ databases">
        <title>Rubrobacter sp nov SCSIO 52915 isolated from a deep-sea sediment in the South China Sea.</title>
        <authorList>
            <person name="Chen R.W."/>
        </authorList>
    </citation>
    <scope>NUCLEOTIDE SEQUENCE [LARGE SCALE GENOMIC DNA]</scope>
    <source>
        <strain evidence="6 7">SCSIO 52915</strain>
    </source>
</reference>
<dbReference type="SMART" id="SM00091">
    <property type="entry name" value="PAS"/>
    <property type="match status" value="4"/>
</dbReference>
<feature type="domain" description="PAS" evidence="4">
    <location>
        <begin position="184"/>
        <end position="254"/>
    </location>
</feature>
<dbReference type="Gene3D" id="3.30.450.40">
    <property type="match status" value="1"/>
</dbReference>
<dbReference type="Gene3D" id="1.20.5.1930">
    <property type="match status" value="1"/>
</dbReference>
<dbReference type="CDD" id="cd16917">
    <property type="entry name" value="HATPase_UhpB-NarQ-NarX-like"/>
    <property type="match status" value="1"/>
</dbReference>
<organism evidence="6 7">
    <name type="scientific">Rubrobacter marinus</name>
    <dbReference type="NCBI Taxonomy" id="2653852"/>
    <lineage>
        <taxon>Bacteria</taxon>
        <taxon>Bacillati</taxon>
        <taxon>Actinomycetota</taxon>
        <taxon>Rubrobacteria</taxon>
        <taxon>Rubrobacterales</taxon>
        <taxon>Rubrobacteraceae</taxon>
        <taxon>Rubrobacter</taxon>
    </lineage>
</organism>
<gene>
    <name evidence="6" type="ORF">GBA65_05390</name>
</gene>
<dbReference type="InterPro" id="IPR029016">
    <property type="entry name" value="GAF-like_dom_sf"/>
</dbReference>